<feature type="domain" description="Peptidase C51" evidence="1">
    <location>
        <begin position="233"/>
        <end position="362"/>
    </location>
</feature>
<dbReference type="Pfam" id="PF18013">
    <property type="entry name" value="Phage_lysozyme2"/>
    <property type="match status" value="1"/>
</dbReference>
<name>A0ABW0UGP1_9STRE</name>
<evidence type="ECO:0000313" key="2">
    <source>
        <dbReference type="EMBL" id="MFC5632044.1"/>
    </source>
</evidence>
<dbReference type="SUPFAM" id="SSF54001">
    <property type="entry name" value="Cysteine proteinases"/>
    <property type="match status" value="1"/>
</dbReference>
<proteinExistence type="predicted"/>
<accession>A0ABW0UGP1</accession>
<evidence type="ECO:0000313" key="3">
    <source>
        <dbReference type="Proteomes" id="UP001596110"/>
    </source>
</evidence>
<dbReference type="InterPro" id="IPR041219">
    <property type="entry name" value="Phage_lysozyme2"/>
</dbReference>
<evidence type="ECO:0000259" key="1">
    <source>
        <dbReference type="PROSITE" id="PS50911"/>
    </source>
</evidence>
<comment type="caution">
    <text evidence="2">The sequence shown here is derived from an EMBL/GenBank/DDBJ whole genome shotgun (WGS) entry which is preliminary data.</text>
</comment>
<dbReference type="Gene3D" id="3.90.1720.10">
    <property type="entry name" value="endopeptidase domain like (from Nostoc punctiforme)"/>
    <property type="match status" value="1"/>
</dbReference>
<dbReference type="Pfam" id="PF05257">
    <property type="entry name" value="CHAP"/>
    <property type="match status" value="1"/>
</dbReference>
<dbReference type="RefSeq" id="WP_156806317.1">
    <property type="nucleotide sequence ID" value="NZ_JBHSOJ010000032.1"/>
</dbReference>
<reference evidence="3" key="1">
    <citation type="journal article" date="2019" name="Int. J. Syst. Evol. Microbiol.">
        <title>The Global Catalogue of Microorganisms (GCM) 10K type strain sequencing project: providing services to taxonomists for standard genome sequencing and annotation.</title>
        <authorList>
            <consortium name="The Broad Institute Genomics Platform"/>
            <consortium name="The Broad Institute Genome Sequencing Center for Infectious Disease"/>
            <person name="Wu L."/>
            <person name="Ma J."/>
        </authorList>
    </citation>
    <scope>NUCLEOTIDE SEQUENCE [LARGE SCALE GENOMIC DNA]</scope>
    <source>
        <strain evidence="3">DT43</strain>
    </source>
</reference>
<dbReference type="EMBL" id="JBHSOJ010000032">
    <property type="protein sequence ID" value="MFC5632044.1"/>
    <property type="molecule type" value="Genomic_DNA"/>
</dbReference>
<gene>
    <name evidence="2" type="ORF">ACFPQ3_10950</name>
</gene>
<dbReference type="InterPro" id="IPR038765">
    <property type="entry name" value="Papain-like_cys_pep_sf"/>
</dbReference>
<dbReference type="Gene3D" id="1.10.530.10">
    <property type="match status" value="1"/>
</dbReference>
<protein>
    <submittedName>
        <fullName evidence="2">Phage tail tip lysozyme</fullName>
    </submittedName>
</protein>
<sequence length="364" mass="40235">MKRFRRGIVLLLVPILPLFFIFMILLSALGGSSSDSSSSEAIGGRQLILTAEEVAEKAGISVERAEDVIKIVNWQLSKEQFTVAGVSGSLANGERESGFDPKAVNPSGGVAGYFQWSGWDNKVNGDRWALAPRRALESDVELELMSKELNGSWSHVKEEMQKASDPKKAARIWSEKYEGVSLSDGQTKLTELEQDAQKWFDILQSGVEATGNSAVGDGQTLGDFWDFPKGYEKKFKYGLPTQKSITTQAGSGYPRYQCTWYVYNRLFEVGLANVSDGYGYLGNGQDWVNSLTARGWKRVAKPEVGAVMSEDFSNPWGHVSFVEHVNEDGSFVVSECNWDASGSSDRIHFRVLTPAPNRTFAVRK</sequence>
<dbReference type="InterPro" id="IPR007921">
    <property type="entry name" value="CHAP_dom"/>
</dbReference>
<dbReference type="Proteomes" id="UP001596110">
    <property type="component" value="Unassembled WGS sequence"/>
</dbReference>
<keyword evidence="3" id="KW-1185">Reference proteome</keyword>
<organism evidence="2 3">
    <name type="scientific">Streptococcus caledonicus</name>
    <dbReference type="NCBI Taxonomy" id="2614158"/>
    <lineage>
        <taxon>Bacteria</taxon>
        <taxon>Bacillati</taxon>
        <taxon>Bacillota</taxon>
        <taxon>Bacilli</taxon>
        <taxon>Lactobacillales</taxon>
        <taxon>Streptococcaceae</taxon>
        <taxon>Streptococcus</taxon>
    </lineage>
</organism>
<dbReference type="PROSITE" id="PS50911">
    <property type="entry name" value="CHAP"/>
    <property type="match status" value="1"/>
</dbReference>